<proteinExistence type="evidence at transcript level"/>
<dbReference type="InterPro" id="IPR004693">
    <property type="entry name" value="Silicon_transpt"/>
</dbReference>
<feature type="transmembrane region" description="Helical" evidence="1">
    <location>
        <begin position="34"/>
        <end position="55"/>
    </location>
</feature>
<dbReference type="EMBL" id="KP793098">
    <property type="protein sequence ID" value="ALJ75583.1"/>
    <property type="molecule type" value="mRNA"/>
</dbReference>
<name>A0A140AY29_9EUKA</name>
<evidence type="ECO:0000256" key="1">
    <source>
        <dbReference type="SAM" id="Phobius"/>
    </source>
</evidence>
<protein>
    <submittedName>
        <fullName evidence="2">SIT1</fullName>
    </submittedName>
</protein>
<keyword evidence="1" id="KW-0812">Transmembrane</keyword>
<accession>A0A140AY29</accession>
<sequence length="503" mass="55001">MTSSDEEAPQSLSQKLSKYFKLRVMFQVLTESDIRYFISAGAVGFFLAILFDIACGPGRKLEALHPFPIILIWWFMLFYLSCLEGVQAALVALTPIDPKIYEKSHPITYMCTTLCFKGNTLDKFIIGRQFLVIFVVFMIGFCTGYDGDRLVDNPLGVPDGFRDSLIKLGFVGALTTIVIGQLISQVVASKCNIDYLNYRFQYYAVIGVCLFMEFTGLMHAVYMVQKFVVALRGTDEAKRKQVENQGNPIFFWVRVLFSTAVLGLCVAVVFDSLFRGATGFADVFSSLPNWLGVIFFILLCTVVHCTEGLQVALFAMQKMDPEEFKVHAGAEANGAVAFAGNNLQCFLIGRQALTAMSMFVLSTICGVQANLTKEVEFTNSTGTFTKEEGYTILGLGTGISTAFLETGLSGAVVLTIMASLSGQVIASAFPLGFCGFPGMWIVLYACLLTEFIGLTHFAWPLADGVQALMGNLMQNDEVYLGGKHAGAIHQDKLAPDDGGPENA</sequence>
<feature type="transmembrane region" description="Helical" evidence="1">
    <location>
        <begin position="200"/>
        <end position="222"/>
    </location>
</feature>
<dbReference type="AlphaFoldDB" id="A0A140AY29"/>
<feature type="transmembrane region" description="Helical" evidence="1">
    <location>
        <begin position="126"/>
        <end position="145"/>
    </location>
</feature>
<feature type="transmembrane region" description="Helical" evidence="1">
    <location>
        <begin position="165"/>
        <end position="188"/>
    </location>
</feature>
<keyword evidence="1" id="KW-0472">Membrane</keyword>
<organism evidence="2">
    <name type="scientific">Prymnesium neolepis</name>
    <dbReference type="NCBI Taxonomy" id="284051"/>
    <lineage>
        <taxon>Eukaryota</taxon>
        <taxon>Haptista</taxon>
        <taxon>Haptophyta</taxon>
        <taxon>Prymnesiophyceae</taxon>
        <taxon>Prymnesiales</taxon>
        <taxon>Prymnesiaceae</taxon>
        <taxon>Prymnesium</taxon>
    </lineage>
</organism>
<feature type="transmembrane region" description="Helical" evidence="1">
    <location>
        <begin position="290"/>
        <end position="315"/>
    </location>
</feature>
<evidence type="ECO:0000313" key="2">
    <source>
        <dbReference type="EMBL" id="ALJ75583.1"/>
    </source>
</evidence>
<dbReference type="GO" id="GO:0015708">
    <property type="term" value="P:silicic acid import across plasma membrane"/>
    <property type="evidence" value="ECO:0007669"/>
    <property type="project" value="InterPro"/>
</dbReference>
<feature type="transmembrane region" description="Helical" evidence="1">
    <location>
        <begin position="249"/>
        <end position="270"/>
    </location>
</feature>
<dbReference type="Pfam" id="PF03842">
    <property type="entry name" value="Silic_transp"/>
    <property type="match status" value="1"/>
</dbReference>
<feature type="transmembrane region" description="Helical" evidence="1">
    <location>
        <begin position="67"/>
        <end position="93"/>
    </location>
</feature>
<reference evidence="2" key="1">
    <citation type="journal article" date="2016" name="Nat. Commun.">
        <title>A role for diatom-like silicon transporters in calcifying coccolithophores.</title>
        <authorList>
            <person name="Durak G.M."/>
            <person name="Taylor A.R."/>
            <person name="Walker C.E."/>
            <person name="Probert I."/>
            <person name="de Vargas C."/>
            <person name="Audic S."/>
            <person name="Schroeder D."/>
            <person name="Brownlee C."/>
            <person name="Wheeler G.L."/>
        </authorList>
    </citation>
    <scope>NUCLEOTIDE SEQUENCE</scope>
    <source>
        <strain evidence="2">PZ241</strain>
    </source>
</reference>
<keyword evidence="1" id="KW-1133">Transmembrane helix</keyword>